<gene>
    <name evidence="3" type="primary">SLCO4C1</name>
    <name evidence="3" type="ORF">EVAR_10884_1</name>
</gene>
<dbReference type="Proteomes" id="UP000299102">
    <property type="component" value="Unassembled WGS sequence"/>
</dbReference>
<dbReference type="AlphaFoldDB" id="A0A4C1URJ0"/>
<dbReference type="GO" id="GO:0043252">
    <property type="term" value="P:sodium-independent organic anion transport"/>
    <property type="evidence" value="ECO:0007669"/>
    <property type="project" value="TreeGrafter"/>
</dbReference>
<sequence>MVLMDRVHNGGRRVAPRPNFSGYVSDIVDFACMVFIAGFIVILSSFMFLFPRQIRGEPLPPPPAKKKKTEPFFKDFFVTIKRQLTNDILMCRTASSVLHLMPISGIYSFLPKYLEKQFRLATHEANLVSGTGGILVMGLGIITSGVVILKMVPTARQVAAWTATTAAIYSAGMIILMFVSCPEENFRQLPIDGVNATLSCSSSCHCDGLPYSPVCGESGNFEVKIEPRSGRPVTYKVDAILEKVEQDQHISSYRNAEELGNDYKTVLIHFKKLDIQKKARYLGPIRAH</sequence>
<dbReference type="PANTHER" id="PTHR11388:SF159">
    <property type="entry name" value="SOLUTE CARRIER ORGANIC ANION TRANSPORTER FAMILY MEMBER 74D"/>
    <property type="match status" value="1"/>
</dbReference>
<keyword evidence="1" id="KW-1015">Disulfide bond</keyword>
<dbReference type="GO" id="GO:0015347">
    <property type="term" value="F:sodium-independent organic anion transmembrane transporter activity"/>
    <property type="evidence" value="ECO:0007669"/>
    <property type="project" value="TreeGrafter"/>
</dbReference>
<keyword evidence="4" id="KW-1185">Reference proteome</keyword>
<dbReference type="Pfam" id="PF03137">
    <property type="entry name" value="OATP"/>
    <property type="match status" value="1"/>
</dbReference>
<dbReference type="EMBL" id="BGZK01000215">
    <property type="protein sequence ID" value="GBP29068.1"/>
    <property type="molecule type" value="Genomic_DNA"/>
</dbReference>
<accession>A0A4C1URJ0</accession>
<keyword evidence="2" id="KW-0472">Membrane</keyword>
<proteinExistence type="predicted"/>
<feature type="transmembrane region" description="Helical" evidence="2">
    <location>
        <begin position="27"/>
        <end position="50"/>
    </location>
</feature>
<feature type="transmembrane region" description="Helical" evidence="2">
    <location>
        <begin position="158"/>
        <end position="179"/>
    </location>
</feature>
<evidence type="ECO:0000256" key="1">
    <source>
        <dbReference type="ARBA" id="ARBA00023157"/>
    </source>
</evidence>
<keyword evidence="2" id="KW-0812">Transmembrane</keyword>
<dbReference type="InterPro" id="IPR004156">
    <property type="entry name" value="OATP"/>
</dbReference>
<evidence type="ECO:0000313" key="4">
    <source>
        <dbReference type="Proteomes" id="UP000299102"/>
    </source>
</evidence>
<evidence type="ECO:0000256" key="2">
    <source>
        <dbReference type="SAM" id="Phobius"/>
    </source>
</evidence>
<comment type="caution">
    <text evidence="3">The sequence shown here is derived from an EMBL/GenBank/DDBJ whole genome shotgun (WGS) entry which is preliminary data.</text>
</comment>
<dbReference type="GO" id="GO:0016323">
    <property type="term" value="C:basolateral plasma membrane"/>
    <property type="evidence" value="ECO:0007669"/>
    <property type="project" value="TreeGrafter"/>
</dbReference>
<organism evidence="3 4">
    <name type="scientific">Eumeta variegata</name>
    <name type="common">Bagworm moth</name>
    <name type="synonym">Eumeta japonica</name>
    <dbReference type="NCBI Taxonomy" id="151549"/>
    <lineage>
        <taxon>Eukaryota</taxon>
        <taxon>Metazoa</taxon>
        <taxon>Ecdysozoa</taxon>
        <taxon>Arthropoda</taxon>
        <taxon>Hexapoda</taxon>
        <taxon>Insecta</taxon>
        <taxon>Pterygota</taxon>
        <taxon>Neoptera</taxon>
        <taxon>Endopterygota</taxon>
        <taxon>Lepidoptera</taxon>
        <taxon>Glossata</taxon>
        <taxon>Ditrysia</taxon>
        <taxon>Tineoidea</taxon>
        <taxon>Psychidae</taxon>
        <taxon>Oiketicinae</taxon>
        <taxon>Eumeta</taxon>
    </lineage>
</organism>
<dbReference type="OrthoDB" id="5062115at2759"/>
<feature type="transmembrane region" description="Helical" evidence="2">
    <location>
        <begin position="130"/>
        <end position="149"/>
    </location>
</feature>
<dbReference type="PANTHER" id="PTHR11388">
    <property type="entry name" value="ORGANIC ANION TRANSPORTER"/>
    <property type="match status" value="1"/>
</dbReference>
<reference evidence="3 4" key="1">
    <citation type="journal article" date="2019" name="Commun. Biol.">
        <title>The bagworm genome reveals a unique fibroin gene that provides high tensile strength.</title>
        <authorList>
            <person name="Kono N."/>
            <person name="Nakamura H."/>
            <person name="Ohtoshi R."/>
            <person name="Tomita M."/>
            <person name="Numata K."/>
            <person name="Arakawa K."/>
        </authorList>
    </citation>
    <scope>NUCLEOTIDE SEQUENCE [LARGE SCALE GENOMIC DNA]</scope>
</reference>
<keyword evidence="2" id="KW-1133">Transmembrane helix</keyword>
<name>A0A4C1URJ0_EUMVA</name>
<evidence type="ECO:0000313" key="3">
    <source>
        <dbReference type="EMBL" id="GBP29068.1"/>
    </source>
</evidence>
<dbReference type="SUPFAM" id="SSF103473">
    <property type="entry name" value="MFS general substrate transporter"/>
    <property type="match status" value="1"/>
</dbReference>
<dbReference type="InterPro" id="IPR036259">
    <property type="entry name" value="MFS_trans_sf"/>
</dbReference>
<protein>
    <submittedName>
        <fullName evidence="3">Solute carrier organic anion transporter family member 4C1</fullName>
    </submittedName>
</protein>